<dbReference type="InterPro" id="IPR021460">
    <property type="entry name" value="DUF3112"/>
</dbReference>
<dbReference type="Proteomes" id="UP000246991">
    <property type="component" value="Unassembled WGS sequence"/>
</dbReference>
<keyword evidence="1" id="KW-1133">Transmembrane helix</keyword>
<proteinExistence type="predicted"/>
<comment type="caution">
    <text evidence="2">The sequence shown here is derived from an EMBL/GenBank/DDBJ whole genome shotgun (WGS) entry which is preliminary data.</text>
</comment>
<keyword evidence="3" id="KW-1185">Reference proteome</keyword>
<keyword evidence="1" id="KW-0472">Membrane</keyword>
<protein>
    <submittedName>
        <fullName evidence="2">Uncharacterized protein</fullName>
    </submittedName>
</protein>
<feature type="transmembrane region" description="Helical" evidence="1">
    <location>
        <begin position="139"/>
        <end position="158"/>
    </location>
</feature>
<keyword evidence="1" id="KW-0812">Transmembrane</keyword>
<reference evidence="2 3" key="1">
    <citation type="submission" date="2018-03" db="EMBL/GenBank/DDBJ databases">
        <title>Genomes of Pezizomycetes fungi and the evolution of truffles.</title>
        <authorList>
            <person name="Murat C."/>
            <person name="Payen T."/>
            <person name="Noel B."/>
            <person name="Kuo A."/>
            <person name="Martin F.M."/>
        </authorList>
    </citation>
    <scope>NUCLEOTIDE SEQUENCE [LARGE SCALE GENOMIC DNA]</scope>
    <source>
        <strain evidence="2">091103-1</strain>
    </source>
</reference>
<feature type="transmembrane region" description="Helical" evidence="1">
    <location>
        <begin position="178"/>
        <end position="200"/>
    </location>
</feature>
<gene>
    <name evidence="2" type="ORF">C7212DRAFT_313972</name>
</gene>
<name>A0A317SX45_9PEZI</name>
<dbReference type="Pfam" id="PF11309">
    <property type="entry name" value="DUF3112"/>
    <property type="match status" value="1"/>
</dbReference>
<dbReference type="AlphaFoldDB" id="A0A317SX45"/>
<dbReference type="EMBL" id="PYWC01000020">
    <property type="protein sequence ID" value="PWW77761.1"/>
    <property type="molecule type" value="Genomic_DNA"/>
</dbReference>
<accession>A0A317SX45</accession>
<feature type="transmembrane region" description="Helical" evidence="1">
    <location>
        <begin position="34"/>
        <end position="54"/>
    </location>
</feature>
<evidence type="ECO:0000256" key="1">
    <source>
        <dbReference type="SAM" id="Phobius"/>
    </source>
</evidence>
<evidence type="ECO:0000313" key="2">
    <source>
        <dbReference type="EMBL" id="PWW77761.1"/>
    </source>
</evidence>
<feature type="transmembrane region" description="Helical" evidence="1">
    <location>
        <begin position="220"/>
        <end position="238"/>
    </location>
</feature>
<feature type="transmembrane region" description="Helical" evidence="1">
    <location>
        <begin position="258"/>
        <end position="275"/>
    </location>
</feature>
<evidence type="ECO:0000313" key="3">
    <source>
        <dbReference type="Proteomes" id="UP000246991"/>
    </source>
</evidence>
<dbReference type="PANTHER" id="PTHR35184:SF1">
    <property type="entry name" value="INTEGRAL MEMBRANE PROTEIN"/>
    <property type="match status" value="1"/>
</dbReference>
<dbReference type="OrthoDB" id="3357002at2759"/>
<dbReference type="STRING" id="42249.A0A317SX45"/>
<sequence length="307" mass="33864">MSGQQGHMMSSGPPYLPKTAGYGGRPDKSVDVPISSVLTAIFLVFAIIHMALFVRNRRRGHFFVISAVAFGFCMSRIVTFSMRIAWATHPRNAQVAIAASVFVAAGVVLMFVVNLNFVQRLLRAYHPRLVGNKLFDRSFLVYYVSTVPVLIMVITATVQSFYTLSTHTLNIDSGIRKFGIIYFALFAFAPIPMLLIGNLIPSNAPRQNFGKKGDLAEKTLIVLLASGILTLSTALRAATSFMPRPVTDPGWFNSRASFYVFTPLLEVVVVAMYAATRIDLKFHVEGNYERKWVAKSGEKIVGTGEKA</sequence>
<feature type="transmembrane region" description="Helical" evidence="1">
    <location>
        <begin position="96"/>
        <end position="118"/>
    </location>
</feature>
<feature type="transmembrane region" description="Helical" evidence="1">
    <location>
        <begin position="61"/>
        <end position="84"/>
    </location>
</feature>
<dbReference type="PANTHER" id="PTHR35184">
    <property type="entry name" value="YALI0C10208P"/>
    <property type="match status" value="1"/>
</dbReference>
<organism evidence="2 3">
    <name type="scientific">Tuber magnatum</name>
    <name type="common">white Piedmont truffle</name>
    <dbReference type="NCBI Taxonomy" id="42249"/>
    <lineage>
        <taxon>Eukaryota</taxon>
        <taxon>Fungi</taxon>
        <taxon>Dikarya</taxon>
        <taxon>Ascomycota</taxon>
        <taxon>Pezizomycotina</taxon>
        <taxon>Pezizomycetes</taxon>
        <taxon>Pezizales</taxon>
        <taxon>Tuberaceae</taxon>
        <taxon>Tuber</taxon>
    </lineage>
</organism>